<dbReference type="EMBL" id="HBIJ01020157">
    <property type="protein sequence ID" value="CAE0372409.1"/>
    <property type="molecule type" value="Transcribed_RNA"/>
</dbReference>
<dbReference type="CDD" id="cd03444">
    <property type="entry name" value="Thioesterase_II_repeat1"/>
    <property type="match status" value="1"/>
</dbReference>
<proteinExistence type="inferred from homology"/>
<dbReference type="InterPro" id="IPR029069">
    <property type="entry name" value="HotDog_dom_sf"/>
</dbReference>
<dbReference type="GO" id="GO:0006637">
    <property type="term" value="P:acyl-CoA metabolic process"/>
    <property type="evidence" value="ECO:0007669"/>
    <property type="project" value="InterPro"/>
</dbReference>
<evidence type="ECO:0000259" key="3">
    <source>
        <dbReference type="Pfam" id="PF02551"/>
    </source>
</evidence>
<comment type="similarity">
    <text evidence="1">Belongs to the C/M/P thioester hydrolase family.</text>
</comment>
<dbReference type="AlphaFoldDB" id="A0A7S3K3M5"/>
<evidence type="ECO:0008006" key="6">
    <source>
        <dbReference type="Google" id="ProtNLM"/>
    </source>
</evidence>
<evidence type="ECO:0000256" key="1">
    <source>
        <dbReference type="ARBA" id="ARBA00006538"/>
    </source>
</evidence>
<dbReference type="Pfam" id="PF02551">
    <property type="entry name" value="Acyl_CoA_thio"/>
    <property type="match status" value="1"/>
</dbReference>
<evidence type="ECO:0000259" key="4">
    <source>
        <dbReference type="Pfam" id="PF13622"/>
    </source>
</evidence>
<dbReference type="InterPro" id="IPR003703">
    <property type="entry name" value="Acyl_CoA_thio"/>
</dbReference>
<protein>
    <recommendedName>
        <fullName evidence="6">Acyl-CoA thioesterase II</fullName>
    </recommendedName>
</protein>
<dbReference type="PANTHER" id="PTHR11066">
    <property type="entry name" value="ACYL-COA THIOESTERASE"/>
    <property type="match status" value="1"/>
</dbReference>
<evidence type="ECO:0000313" key="5">
    <source>
        <dbReference type="EMBL" id="CAE0372409.1"/>
    </source>
</evidence>
<dbReference type="InterPro" id="IPR025652">
    <property type="entry name" value="TesB_C"/>
</dbReference>
<organism evidence="5">
    <name type="scientific">Aureoumbra lagunensis</name>
    <dbReference type="NCBI Taxonomy" id="44058"/>
    <lineage>
        <taxon>Eukaryota</taxon>
        <taxon>Sar</taxon>
        <taxon>Stramenopiles</taxon>
        <taxon>Ochrophyta</taxon>
        <taxon>Pelagophyceae</taxon>
        <taxon>Pelagomonadales</taxon>
        <taxon>Aureoumbra</taxon>
    </lineage>
</organism>
<dbReference type="CDD" id="cd03445">
    <property type="entry name" value="Thioesterase_II_repeat2"/>
    <property type="match status" value="1"/>
</dbReference>
<keyword evidence="2" id="KW-0378">Hydrolase</keyword>
<feature type="domain" description="Acyl-CoA thioesterase 2 C-terminal" evidence="3">
    <location>
        <begin position="220"/>
        <end position="309"/>
    </location>
</feature>
<feature type="domain" description="Acyl-CoA thioesterase-like N-terminal HotDog" evidence="4">
    <location>
        <begin position="40"/>
        <end position="116"/>
    </location>
</feature>
<dbReference type="Pfam" id="PF13622">
    <property type="entry name" value="4HBT_3"/>
    <property type="match status" value="1"/>
</dbReference>
<dbReference type="PANTHER" id="PTHR11066:SF34">
    <property type="entry name" value="ACYL-COENZYME A THIOESTERASE 8"/>
    <property type="match status" value="1"/>
</dbReference>
<dbReference type="GO" id="GO:0047617">
    <property type="term" value="F:fatty acyl-CoA hydrolase activity"/>
    <property type="evidence" value="ECO:0007669"/>
    <property type="project" value="InterPro"/>
</dbReference>
<dbReference type="InterPro" id="IPR042171">
    <property type="entry name" value="Acyl-CoA_hotdog"/>
</dbReference>
<reference evidence="5" key="1">
    <citation type="submission" date="2021-01" db="EMBL/GenBank/DDBJ databases">
        <authorList>
            <person name="Corre E."/>
            <person name="Pelletier E."/>
            <person name="Niang G."/>
            <person name="Scheremetjew M."/>
            <person name="Finn R."/>
            <person name="Kale V."/>
            <person name="Holt S."/>
            <person name="Cochrane G."/>
            <person name="Meng A."/>
            <person name="Brown T."/>
            <person name="Cohen L."/>
        </authorList>
    </citation>
    <scope>NUCLEOTIDE SEQUENCE</scope>
    <source>
        <strain evidence="5">CCMP1510</strain>
    </source>
</reference>
<evidence type="ECO:0000256" key="2">
    <source>
        <dbReference type="ARBA" id="ARBA00022801"/>
    </source>
</evidence>
<accession>A0A7S3K3M5</accession>
<gene>
    <name evidence="5" type="ORF">ALAG00032_LOCUS13193</name>
</gene>
<name>A0A7S3K3M5_9STRA</name>
<sequence>MQSQLPTKLQRRTAKLVEHLRTVKLDGEDVYRGSSLNLGWGRVYGGQTLAQAMDVCLQSTKDRLVQSLNAYFVKPGNVELPIDYHVTKLSDGKSLSMRTVTASQKGQIIFTMTASLGDDQSSSQQIYHQQSQAPQTITSAPLVPTLQERLEPHSDRMKNYELRRTYVNEGNPFDFRPVHFFPMWLAPKANQLKPQLSTYIAMPALSQVYPQEESLHTAGLHAKLFAYASDFNFLATALRPHPIANWSPKLQMATISHSLIFHRPADTRLDKDFLLYAKSSPIARAGRAFVLGEVFDNQGRLLLSASQEGILRFRR</sequence>
<dbReference type="GO" id="GO:0009062">
    <property type="term" value="P:fatty acid catabolic process"/>
    <property type="evidence" value="ECO:0007669"/>
    <property type="project" value="TreeGrafter"/>
</dbReference>
<dbReference type="SUPFAM" id="SSF54637">
    <property type="entry name" value="Thioesterase/thiol ester dehydrase-isomerase"/>
    <property type="match status" value="2"/>
</dbReference>
<dbReference type="GO" id="GO:0005829">
    <property type="term" value="C:cytosol"/>
    <property type="evidence" value="ECO:0007669"/>
    <property type="project" value="TreeGrafter"/>
</dbReference>
<dbReference type="Gene3D" id="2.40.160.210">
    <property type="entry name" value="Acyl-CoA thioesterase, double hotdog domain"/>
    <property type="match status" value="1"/>
</dbReference>
<dbReference type="InterPro" id="IPR049449">
    <property type="entry name" value="TesB_ACOT8-like_N"/>
</dbReference>